<accession>A0AAN9Y586</accession>
<dbReference type="Proteomes" id="UP001367676">
    <property type="component" value="Unassembled WGS sequence"/>
</dbReference>
<dbReference type="AlphaFoldDB" id="A0AAN9Y586"/>
<dbReference type="EMBL" id="JBBCAQ010000022">
    <property type="protein sequence ID" value="KAK7590655.1"/>
    <property type="molecule type" value="Genomic_DNA"/>
</dbReference>
<reference evidence="1 2" key="1">
    <citation type="submission" date="2024-03" db="EMBL/GenBank/DDBJ databases">
        <title>Adaptation during the transition from Ophiocordyceps entomopathogen to insect associate is accompanied by gene loss and intensified selection.</title>
        <authorList>
            <person name="Ward C.M."/>
            <person name="Onetto C.A."/>
            <person name="Borneman A.R."/>
        </authorList>
    </citation>
    <scope>NUCLEOTIDE SEQUENCE [LARGE SCALE GENOMIC DNA]</scope>
    <source>
        <strain evidence="1">AWRI1</strain>
        <tissue evidence="1">Single Adult Female</tissue>
    </source>
</reference>
<sequence length="164" mass="18917">MLVQTVLKVYDTFPEMVPAGEKIPPLNFLKNNFDEILAEVGIYDKKEKVIIAALLEPIEEDDLESVTPNETESLLIYIKHLPTQLDENRTVETDAIMKQYFAEFQNEIKQTYFPTNDDGQFTNEVFVLFEPVRSDKVLEEVLTPSEFRPNSDDSSLLLERQLSL</sequence>
<evidence type="ECO:0000313" key="1">
    <source>
        <dbReference type="EMBL" id="KAK7590655.1"/>
    </source>
</evidence>
<comment type="caution">
    <text evidence="1">The sequence shown here is derived from an EMBL/GenBank/DDBJ whole genome shotgun (WGS) entry which is preliminary data.</text>
</comment>
<gene>
    <name evidence="1" type="ORF">V9T40_002268</name>
</gene>
<evidence type="ECO:0000313" key="2">
    <source>
        <dbReference type="Proteomes" id="UP001367676"/>
    </source>
</evidence>
<proteinExistence type="predicted"/>
<name>A0AAN9Y586_9HEMI</name>
<keyword evidence="2" id="KW-1185">Reference proteome</keyword>
<organism evidence="1 2">
    <name type="scientific">Parthenolecanium corni</name>
    <dbReference type="NCBI Taxonomy" id="536013"/>
    <lineage>
        <taxon>Eukaryota</taxon>
        <taxon>Metazoa</taxon>
        <taxon>Ecdysozoa</taxon>
        <taxon>Arthropoda</taxon>
        <taxon>Hexapoda</taxon>
        <taxon>Insecta</taxon>
        <taxon>Pterygota</taxon>
        <taxon>Neoptera</taxon>
        <taxon>Paraneoptera</taxon>
        <taxon>Hemiptera</taxon>
        <taxon>Sternorrhyncha</taxon>
        <taxon>Coccoidea</taxon>
        <taxon>Coccidae</taxon>
        <taxon>Parthenolecanium</taxon>
    </lineage>
</organism>
<protein>
    <submittedName>
        <fullName evidence="1">Uncharacterized protein</fullName>
    </submittedName>
</protein>